<dbReference type="EMBL" id="HBUF01343674">
    <property type="protein sequence ID" value="CAG6706962.1"/>
    <property type="molecule type" value="Transcribed_RNA"/>
</dbReference>
<proteinExistence type="predicted"/>
<dbReference type="EMBL" id="HBUF01343671">
    <property type="protein sequence ID" value="CAG6706938.1"/>
    <property type="molecule type" value="Transcribed_RNA"/>
</dbReference>
<dbReference type="AlphaFoldDB" id="A0A8D8UNB4"/>
<dbReference type="EMBL" id="HBUF01343673">
    <property type="protein sequence ID" value="CAG6706954.1"/>
    <property type="molecule type" value="Transcribed_RNA"/>
</dbReference>
<accession>A0A8D8UNB4</accession>
<dbReference type="EMBL" id="HBUF01343672">
    <property type="protein sequence ID" value="CAG6706946.1"/>
    <property type="molecule type" value="Transcribed_RNA"/>
</dbReference>
<dbReference type="EMBL" id="HBUF01343675">
    <property type="protein sequence ID" value="CAG6706970.1"/>
    <property type="molecule type" value="Transcribed_RNA"/>
</dbReference>
<evidence type="ECO:0000313" key="1">
    <source>
        <dbReference type="EMBL" id="CAG6706946.1"/>
    </source>
</evidence>
<dbReference type="EMBL" id="HBUF01343676">
    <property type="protein sequence ID" value="CAG6706978.1"/>
    <property type="molecule type" value="Transcribed_RNA"/>
</dbReference>
<name>A0A8D8UNB4_9HEMI</name>
<protein>
    <submittedName>
        <fullName evidence="1">Uncharacterized protein</fullName>
    </submittedName>
</protein>
<sequence>MLVVCMKAKNINSESKRSTLKGNQNHWKLRMLLLRRILTVNPTDQASLYPKIGTRAVPFSSGLHPNQTMELLSLLILSRRRISTVPNGRRVLNSLATNVKAK</sequence>
<reference evidence="1" key="1">
    <citation type="submission" date="2021-05" db="EMBL/GenBank/DDBJ databases">
        <authorList>
            <person name="Alioto T."/>
            <person name="Alioto T."/>
            <person name="Gomez Garrido J."/>
        </authorList>
    </citation>
    <scope>NUCLEOTIDE SEQUENCE</scope>
</reference>
<organism evidence="1">
    <name type="scientific">Cacopsylla melanoneura</name>
    <dbReference type="NCBI Taxonomy" id="428564"/>
    <lineage>
        <taxon>Eukaryota</taxon>
        <taxon>Metazoa</taxon>
        <taxon>Ecdysozoa</taxon>
        <taxon>Arthropoda</taxon>
        <taxon>Hexapoda</taxon>
        <taxon>Insecta</taxon>
        <taxon>Pterygota</taxon>
        <taxon>Neoptera</taxon>
        <taxon>Paraneoptera</taxon>
        <taxon>Hemiptera</taxon>
        <taxon>Sternorrhyncha</taxon>
        <taxon>Psylloidea</taxon>
        <taxon>Psyllidae</taxon>
        <taxon>Psyllinae</taxon>
        <taxon>Cacopsylla</taxon>
    </lineage>
</organism>